<keyword evidence="1" id="KW-1133">Transmembrane helix</keyword>
<name>A0AA87AJJ2_9BACL</name>
<evidence type="ECO:0000313" key="2">
    <source>
        <dbReference type="EMBL" id="EGF85832.1"/>
    </source>
</evidence>
<dbReference type="AlphaFoldDB" id="A0AA87AJJ2"/>
<sequence>MFGFNNHMLEALFDIFGGIATLYASIGYIVSVIFSKIMFDILGVKPILALIPFYNTYRIYKEYKGRVWKRNWGVAYILTFIFPAGIITGVVLNLTSYKVNNEVVFNFMLLFLVSIIIVFICFLIINVFGVIMLFIMYLPIFDTKVRKVVLNIQAVLTLLVVLGNSIMLKVDLHFDSLLLVMIQMIFSVVFTIVYLLAAREVRARIRSGEYFLQEKLDYGTMDSFEVNETLKARKRRLVVPIISNEFNYNVLENNDVK</sequence>
<evidence type="ECO:0000256" key="1">
    <source>
        <dbReference type="SAM" id="Phobius"/>
    </source>
</evidence>
<feature type="transmembrane region" description="Helical" evidence="1">
    <location>
        <begin position="176"/>
        <end position="197"/>
    </location>
</feature>
<feature type="transmembrane region" description="Helical" evidence="1">
    <location>
        <begin position="72"/>
        <end position="95"/>
    </location>
</feature>
<feature type="transmembrane region" description="Helical" evidence="1">
    <location>
        <begin position="41"/>
        <end position="60"/>
    </location>
</feature>
<accession>A0AA87AJJ2</accession>
<evidence type="ECO:0000313" key="3">
    <source>
        <dbReference type="Proteomes" id="UP000004773"/>
    </source>
</evidence>
<gene>
    <name evidence="2" type="ORF">HMPREF0428_00674</name>
</gene>
<reference evidence="2 3" key="1">
    <citation type="submission" date="2011-03" db="EMBL/GenBank/DDBJ databases">
        <title>The Genome Sequence of Gemella haemolysans M341.</title>
        <authorList>
            <consortium name="The Broad Institute Genome Sequencing Platform"/>
            <consortium name="The Broad Institute Genome Sequencing Center for Infectious Disease"/>
            <person name="Earl A."/>
            <person name="Ward D."/>
            <person name="Feldgarden M."/>
            <person name="Gevers D."/>
            <person name="Sibley C.D."/>
            <person name="Field T.R."/>
            <person name="Grinwis M."/>
            <person name="Eshaghurshan C.S."/>
            <person name="Surette M.G."/>
            <person name="Young S.K."/>
            <person name="Zeng Q."/>
            <person name="Gargeya S."/>
            <person name="Fitzgerald M."/>
            <person name="Haas B."/>
            <person name="Abouelleil A."/>
            <person name="Alvarado L."/>
            <person name="Arachchi H.M."/>
            <person name="Berlin A."/>
            <person name="Brown A."/>
            <person name="Chapman S.B."/>
            <person name="Chen Z."/>
            <person name="Dunbar C."/>
            <person name="Freedman E."/>
            <person name="Gearin G."/>
            <person name="Gellesch M."/>
            <person name="Goldberg J."/>
            <person name="Griggs A."/>
            <person name="Gujja S."/>
            <person name="Heilman E.R."/>
            <person name="Heiman D."/>
            <person name="Howarth C."/>
            <person name="Larson L."/>
            <person name="Lui A."/>
            <person name="MacDonald P.J.P."/>
            <person name="Mehta T."/>
            <person name="Montmayeur A."/>
            <person name="Murphy C."/>
            <person name="Neiman D."/>
            <person name="Pearson M."/>
            <person name="Priest M."/>
            <person name="Roberts A."/>
            <person name="Saif S."/>
            <person name="Shea T."/>
            <person name="Shenoy N."/>
            <person name="Sisk P."/>
            <person name="Stolte C."/>
            <person name="Sykes S."/>
            <person name="White J."/>
            <person name="Yandava C."/>
            <person name="Wortman J."/>
            <person name="Nusbaum C."/>
            <person name="Birren B."/>
        </authorList>
    </citation>
    <scope>NUCLEOTIDE SEQUENCE [LARGE SCALE GENOMIC DNA]</scope>
    <source>
        <strain evidence="2 3">M341</strain>
    </source>
</reference>
<organism evidence="2 3">
    <name type="scientific">Gemella haemolysans M341</name>
    <dbReference type="NCBI Taxonomy" id="562981"/>
    <lineage>
        <taxon>Bacteria</taxon>
        <taxon>Bacillati</taxon>
        <taxon>Bacillota</taxon>
        <taxon>Bacilli</taxon>
        <taxon>Bacillales</taxon>
        <taxon>Gemellaceae</taxon>
        <taxon>Gemella</taxon>
    </lineage>
</organism>
<protein>
    <submittedName>
        <fullName evidence="2">Uncharacterized protein</fullName>
    </submittedName>
</protein>
<keyword evidence="1" id="KW-0472">Membrane</keyword>
<dbReference type="EMBL" id="ACRO01000006">
    <property type="protein sequence ID" value="EGF85832.1"/>
    <property type="molecule type" value="Genomic_DNA"/>
</dbReference>
<feature type="transmembrane region" description="Helical" evidence="1">
    <location>
        <begin position="12"/>
        <end position="35"/>
    </location>
</feature>
<keyword evidence="1" id="KW-0812">Transmembrane</keyword>
<comment type="caution">
    <text evidence="2">The sequence shown here is derived from an EMBL/GenBank/DDBJ whole genome shotgun (WGS) entry which is preliminary data.</text>
</comment>
<proteinExistence type="predicted"/>
<dbReference type="RefSeq" id="WP_003146689.1">
    <property type="nucleotide sequence ID" value="NZ_GL883582.1"/>
</dbReference>
<feature type="transmembrane region" description="Helical" evidence="1">
    <location>
        <begin position="107"/>
        <end position="136"/>
    </location>
</feature>
<feature type="transmembrane region" description="Helical" evidence="1">
    <location>
        <begin position="148"/>
        <end position="170"/>
    </location>
</feature>
<dbReference type="Proteomes" id="UP000004773">
    <property type="component" value="Unassembled WGS sequence"/>
</dbReference>